<dbReference type="AlphaFoldDB" id="A0A846H447"/>
<organism evidence="2 3">
    <name type="scientific">Hassallia byssoidea VB512170</name>
    <dbReference type="NCBI Taxonomy" id="1304833"/>
    <lineage>
        <taxon>Bacteria</taxon>
        <taxon>Bacillati</taxon>
        <taxon>Cyanobacteriota</taxon>
        <taxon>Cyanophyceae</taxon>
        <taxon>Nostocales</taxon>
        <taxon>Tolypothrichaceae</taxon>
        <taxon>Hassallia</taxon>
    </lineage>
</organism>
<reference evidence="2 3" key="1">
    <citation type="journal article" date="2015" name="Genome Announc.">
        <title>Draft Genome Sequence of Cyanobacterium Hassallia byssoidea Strain VB512170, Isolated from Monuments in India.</title>
        <authorList>
            <person name="Singh D."/>
            <person name="Chandrababunaidu M.M."/>
            <person name="Panda A."/>
            <person name="Sen D."/>
            <person name="Bhattacharyya S."/>
            <person name="Adhikary S.P."/>
            <person name="Tripathy S."/>
        </authorList>
    </citation>
    <scope>NUCLEOTIDE SEQUENCE [LARGE SCALE GENOMIC DNA]</scope>
    <source>
        <strain evidence="2 3">VB512170</strain>
    </source>
</reference>
<keyword evidence="3" id="KW-1185">Reference proteome</keyword>
<evidence type="ECO:0000259" key="1">
    <source>
        <dbReference type="Pfam" id="PF01471"/>
    </source>
</evidence>
<dbReference type="Pfam" id="PF01471">
    <property type="entry name" value="PG_binding_1"/>
    <property type="match status" value="1"/>
</dbReference>
<dbReference type="RefSeq" id="WP_052324731.1">
    <property type="nucleotide sequence ID" value="NZ_JTCM02000003.1"/>
</dbReference>
<name>A0A846H447_9CYAN</name>
<dbReference type="InterPro" id="IPR036365">
    <property type="entry name" value="PGBD-like_sf"/>
</dbReference>
<evidence type="ECO:0000313" key="3">
    <source>
        <dbReference type="Proteomes" id="UP000031549"/>
    </source>
</evidence>
<dbReference type="InterPro" id="IPR036366">
    <property type="entry name" value="PGBDSf"/>
</dbReference>
<dbReference type="EMBL" id="JTCM02000003">
    <property type="protein sequence ID" value="NEU71404.1"/>
    <property type="molecule type" value="Genomic_DNA"/>
</dbReference>
<gene>
    <name evidence="2" type="ORF">PI95_002110</name>
</gene>
<dbReference type="SUPFAM" id="SSF47090">
    <property type="entry name" value="PGBD-like"/>
    <property type="match status" value="2"/>
</dbReference>
<dbReference type="Proteomes" id="UP000031549">
    <property type="component" value="Unassembled WGS sequence"/>
</dbReference>
<proteinExistence type="predicted"/>
<feature type="domain" description="Peptidoglycan binding-like" evidence="1">
    <location>
        <begin position="74"/>
        <end position="130"/>
    </location>
</feature>
<evidence type="ECO:0000313" key="2">
    <source>
        <dbReference type="EMBL" id="NEU71404.1"/>
    </source>
</evidence>
<protein>
    <submittedName>
        <fullName evidence="2">Peptidoglycan-binding protein</fullName>
    </submittedName>
</protein>
<sequence>MATNYSNEAIRNILIGFGYLAPESNPGSNPPWKTNNNPLTDERTVTAIKKFQQDYPPLKADGFAGDQTKKVLHDTIVALQNNLKRLGFATDAQIPSTQPYYGPNTYEAVKRFEQKQGLTVNGIADKQARTLLSQPSLPANNIRLIDVCIQFKQNPKKPNYLEALNYLQAQLSSDILIEFTNQWRQTNDVNPSIVKLTDVCNSYVAKTHQDRALNYLQSQISPDVYKRFTELWKKA</sequence>
<accession>A0A846H447</accession>
<dbReference type="InterPro" id="IPR002477">
    <property type="entry name" value="Peptidoglycan-bd-like"/>
</dbReference>
<dbReference type="Gene3D" id="1.10.101.10">
    <property type="entry name" value="PGBD-like superfamily/PGBD"/>
    <property type="match status" value="1"/>
</dbReference>
<comment type="caution">
    <text evidence="2">The sequence shown here is derived from an EMBL/GenBank/DDBJ whole genome shotgun (WGS) entry which is preliminary data.</text>
</comment>